<name>A0A645F404_9ZZZZ</name>
<sequence length="93" mass="10167">MLQFVQRQVCLGIGGVEQPGEVAQHDLPQLLACDDHLGGGVMPALRCVIRQPVQQRRQQPVTAADGRLFGERAIVLHGRRAHSSFAVNVSSRM</sequence>
<dbReference type="EMBL" id="VSSQ01055097">
    <property type="protein sequence ID" value="MPN09001.1"/>
    <property type="molecule type" value="Genomic_DNA"/>
</dbReference>
<organism evidence="1">
    <name type="scientific">bioreactor metagenome</name>
    <dbReference type="NCBI Taxonomy" id="1076179"/>
    <lineage>
        <taxon>unclassified sequences</taxon>
        <taxon>metagenomes</taxon>
        <taxon>ecological metagenomes</taxon>
    </lineage>
</organism>
<dbReference type="AlphaFoldDB" id="A0A645F404"/>
<comment type="caution">
    <text evidence="1">The sequence shown here is derived from an EMBL/GenBank/DDBJ whole genome shotgun (WGS) entry which is preliminary data.</text>
</comment>
<proteinExistence type="predicted"/>
<accession>A0A645F404</accession>
<gene>
    <name evidence="1" type="ORF">SDC9_156289</name>
</gene>
<reference evidence="1" key="1">
    <citation type="submission" date="2019-08" db="EMBL/GenBank/DDBJ databases">
        <authorList>
            <person name="Kucharzyk K."/>
            <person name="Murdoch R.W."/>
            <person name="Higgins S."/>
            <person name="Loffler F."/>
        </authorList>
    </citation>
    <scope>NUCLEOTIDE SEQUENCE</scope>
</reference>
<evidence type="ECO:0000313" key="1">
    <source>
        <dbReference type="EMBL" id="MPN09001.1"/>
    </source>
</evidence>
<protein>
    <submittedName>
        <fullName evidence="1">Uncharacterized protein</fullName>
    </submittedName>
</protein>